<dbReference type="RefSeq" id="WP_187566597.1">
    <property type="nucleotide sequence ID" value="NZ_BMMY01000015.1"/>
</dbReference>
<dbReference type="PROSITE" id="PS51071">
    <property type="entry name" value="HTH_RPIR"/>
    <property type="match status" value="1"/>
</dbReference>
<dbReference type="PROSITE" id="PS51464">
    <property type="entry name" value="SIS"/>
    <property type="match status" value="1"/>
</dbReference>
<keyword evidence="2" id="KW-0238">DNA-binding</keyword>
<dbReference type="InterPro" id="IPR001347">
    <property type="entry name" value="SIS_dom"/>
</dbReference>
<dbReference type="PANTHER" id="PTHR30514:SF1">
    <property type="entry name" value="HTH-TYPE TRANSCRIPTIONAL REGULATOR HEXR-RELATED"/>
    <property type="match status" value="1"/>
</dbReference>
<dbReference type="SUPFAM" id="SSF46689">
    <property type="entry name" value="Homeodomain-like"/>
    <property type="match status" value="1"/>
</dbReference>
<keyword evidence="7" id="KW-1185">Reference proteome</keyword>
<dbReference type="AlphaFoldDB" id="A0A7G9R041"/>
<sequence length="291" mass="30197">MSTVPDDGVPSLLVRLRGLRPSLSPAEDRVAEQVLADARAAAGMTISELAAAAETSETTVLRFCKRLGLRGYPQLRLALAEAATGVRPTAPTSDISAEDSVDDIVAKVAYSDASAVEETAQTIDRAALTAAAEAIARAGRVDVYGIGASALVAMDLQQKLHRIGSMVFAWADPHIALTSATLLGPADVAIGISHSGTTTETVEALSLARTRGATTVAVTNFPVAPLAEGAHHVLATAARESSLRSGATASRIAALTVVDCLYIAVAQRDLDRARSAVEETRRAVAGHHARY</sequence>
<feature type="domain" description="HTH rpiR-type" evidence="4">
    <location>
        <begin position="10"/>
        <end position="86"/>
    </location>
</feature>
<name>A0A7G9R041_9MICO</name>
<dbReference type="CDD" id="cd05013">
    <property type="entry name" value="SIS_RpiR"/>
    <property type="match status" value="1"/>
</dbReference>
<dbReference type="InterPro" id="IPR035472">
    <property type="entry name" value="RpiR-like_SIS"/>
</dbReference>
<evidence type="ECO:0000313" key="6">
    <source>
        <dbReference type="EMBL" id="QNN48966.1"/>
    </source>
</evidence>
<dbReference type="InterPro" id="IPR000281">
    <property type="entry name" value="HTH_RpiR"/>
</dbReference>
<dbReference type="EMBL" id="CP060712">
    <property type="protein sequence ID" value="QNN48966.1"/>
    <property type="molecule type" value="Genomic_DNA"/>
</dbReference>
<dbReference type="GO" id="GO:0097367">
    <property type="term" value="F:carbohydrate derivative binding"/>
    <property type="evidence" value="ECO:0007669"/>
    <property type="project" value="InterPro"/>
</dbReference>
<reference evidence="6 7" key="1">
    <citation type="submission" date="2020-08" db="EMBL/GenBank/DDBJ databases">
        <title>Genome sequence of Phycicoccus endophyticus JCM 31784T.</title>
        <authorList>
            <person name="Hyun D.-W."/>
            <person name="Bae J.-W."/>
        </authorList>
    </citation>
    <scope>NUCLEOTIDE SEQUENCE [LARGE SCALE GENOMIC DNA]</scope>
    <source>
        <strain evidence="6 7">JCM 31784</strain>
    </source>
</reference>
<keyword evidence="1" id="KW-0805">Transcription regulation</keyword>
<protein>
    <submittedName>
        <fullName evidence="6">MurR/RpiR family transcriptional regulator</fullName>
    </submittedName>
</protein>
<dbReference type="InterPro" id="IPR046348">
    <property type="entry name" value="SIS_dom_sf"/>
</dbReference>
<dbReference type="InterPro" id="IPR036388">
    <property type="entry name" value="WH-like_DNA-bd_sf"/>
</dbReference>
<dbReference type="Proteomes" id="UP000515976">
    <property type="component" value="Chromosome"/>
</dbReference>
<proteinExistence type="predicted"/>
<dbReference type="Pfam" id="PF01380">
    <property type="entry name" value="SIS"/>
    <property type="match status" value="1"/>
</dbReference>
<evidence type="ECO:0000259" key="5">
    <source>
        <dbReference type="PROSITE" id="PS51464"/>
    </source>
</evidence>
<evidence type="ECO:0000259" key="4">
    <source>
        <dbReference type="PROSITE" id="PS51071"/>
    </source>
</evidence>
<organism evidence="6 7">
    <name type="scientific">Phycicoccus endophyticus</name>
    <dbReference type="NCBI Taxonomy" id="1690220"/>
    <lineage>
        <taxon>Bacteria</taxon>
        <taxon>Bacillati</taxon>
        <taxon>Actinomycetota</taxon>
        <taxon>Actinomycetes</taxon>
        <taxon>Micrococcales</taxon>
        <taxon>Intrasporangiaceae</taxon>
        <taxon>Phycicoccus</taxon>
    </lineage>
</organism>
<accession>A0A7G9R041</accession>
<dbReference type="PANTHER" id="PTHR30514">
    <property type="entry name" value="GLUCOKINASE"/>
    <property type="match status" value="1"/>
</dbReference>
<feature type="domain" description="SIS" evidence="5">
    <location>
        <begin position="131"/>
        <end position="271"/>
    </location>
</feature>
<dbReference type="InterPro" id="IPR047640">
    <property type="entry name" value="RpiR-like"/>
</dbReference>
<keyword evidence="3" id="KW-0804">Transcription</keyword>
<gene>
    <name evidence="6" type="ORF">H9L10_11935</name>
</gene>
<dbReference type="Pfam" id="PF01418">
    <property type="entry name" value="HTH_6"/>
    <property type="match status" value="1"/>
</dbReference>
<dbReference type="GO" id="GO:0003700">
    <property type="term" value="F:DNA-binding transcription factor activity"/>
    <property type="evidence" value="ECO:0007669"/>
    <property type="project" value="InterPro"/>
</dbReference>
<evidence type="ECO:0000256" key="1">
    <source>
        <dbReference type="ARBA" id="ARBA00023015"/>
    </source>
</evidence>
<dbReference type="Gene3D" id="3.40.50.10490">
    <property type="entry name" value="Glucose-6-phosphate isomerase like protein, domain 1"/>
    <property type="match status" value="1"/>
</dbReference>
<dbReference type="KEGG" id="pei:H9L10_11935"/>
<dbReference type="InterPro" id="IPR009057">
    <property type="entry name" value="Homeodomain-like_sf"/>
</dbReference>
<dbReference type="SUPFAM" id="SSF53697">
    <property type="entry name" value="SIS domain"/>
    <property type="match status" value="1"/>
</dbReference>
<evidence type="ECO:0000256" key="3">
    <source>
        <dbReference type="ARBA" id="ARBA00023163"/>
    </source>
</evidence>
<dbReference type="GO" id="GO:0003677">
    <property type="term" value="F:DNA binding"/>
    <property type="evidence" value="ECO:0007669"/>
    <property type="project" value="UniProtKB-KW"/>
</dbReference>
<evidence type="ECO:0000256" key="2">
    <source>
        <dbReference type="ARBA" id="ARBA00023125"/>
    </source>
</evidence>
<dbReference type="GO" id="GO:1901135">
    <property type="term" value="P:carbohydrate derivative metabolic process"/>
    <property type="evidence" value="ECO:0007669"/>
    <property type="project" value="InterPro"/>
</dbReference>
<evidence type="ECO:0000313" key="7">
    <source>
        <dbReference type="Proteomes" id="UP000515976"/>
    </source>
</evidence>
<dbReference type="Gene3D" id="1.10.10.10">
    <property type="entry name" value="Winged helix-like DNA-binding domain superfamily/Winged helix DNA-binding domain"/>
    <property type="match status" value="1"/>
</dbReference>